<dbReference type="PROSITE" id="PS50943">
    <property type="entry name" value="HTH_CROC1"/>
    <property type="match status" value="1"/>
</dbReference>
<dbReference type="SUPFAM" id="SSF47413">
    <property type="entry name" value="lambda repressor-like DNA-binding domains"/>
    <property type="match status" value="1"/>
</dbReference>
<dbReference type="Gene3D" id="1.10.260.40">
    <property type="entry name" value="lambda repressor-like DNA-binding domains"/>
    <property type="match status" value="1"/>
</dbReference>
<name>G8TY33_SULAD</name>
<gene>
    <name evidence="2" type="ordered locus">Sulac_0371</name>
</gene>
<organism evidence="2 3">
    <name type="scientific">Sulfobacillus acidophilus (strain ATCC 700253 / DSM 10332 / NAL)</name>
    <dbReference type="NCBI Taxonomy" id="679936"/>
    <lineage>
        <taxon>Bacteria</taxon>
        <taxon>Bacillati</taxon>
        <taxon>Bacillota</taxon>
        <taxon>Clostridia</taxon>
        <taxon>Eubacteriales</taxon>
        <taxon>Clostridiales Family XVII. Incertae Sedis</taxon>
        <taxon>Sulfobacillus</taxon>
    </lineage>
</organism>
<dbReference type="GO" id="GO:0003677">
    <property type="term" value="F:DNA binding"/>
    <property type="evidence" value="ECO:0007669"/>
    <property type="project" value="InterPro"/>
</dbReference>
<evidence type="ECO:0000313" key="2">
    <source>
        <dbReference type="EMBL" id="AEW03940.1"/>
    </source>
</evidence>
<evidence type="ECO:0000259" key="1">
    <source>
        <dbReference type="PROSITE" id="PS50943"/>
    </source>
</evidence>
<proteinExistence type="predicted"/>
<dbReference type="Pfam" id="PF01381">
    <property type="entry name" value="HTH_3"/>
    <property type="match status" value="1"/>
</dbReference>
<sequence length="241" mass="26882">MVLSKYLVSVRRLKGRSTYDISAAAGVSQSQISKIERGVNRPSRDTLMRLSAPDAYGCPWLAADENATLLLGLADYWLSDREYELESPKINRRIMSVTAGSALIVERAPRVWDAIAGTTSLLALRELWFVLGIPAWKPPAKAGGEFEPSRPVWLWALWSADPDTVDTAVLTKNVHALINIAVESLATTARIRFRKGAKSTATPTPEEPNDADWLALREMWRHLSPGQRRLLVDMAREFRSN</sequence>
<dbReference type="InterPro" id="IPR010982">
    <property type="entry name" value="Lambda_DNA-bd_dom_sf"/>
</dbReference>
<dbReference type="AlphaFoldDB" id="G8TY33"/>
<dbReference type="KEGG" id="sap:Sulac_0371"/>
<feature type="domain" description="HTH cro/C1-type" evidence="1">
    <location>
        <begin position="7"/>
        <end position="51"/>
    </location>
</feature>
<dbReference type="EMBL" id="CP003179">
    <property type="protein sequence ID" value="AEW03940.1"/>
    <property type="molecule type" value="Genomic_DNA"/>
</dbReference>
<protein>
    <submittedName>
        <fullName evidence="2">Helix-turn-helix domain protein</fullName>
    </submittedName>
</protein>
<dbReference type="STRING" id="679936.Sulac_0371"/>
<dbReference type="CDD" id="cd00093">
    <property type="entry name" value="HTH_XRE"/>
    <property type="match status" value="1"/>
</dbReference>
<reference evidence="2 3" key="2">
    <citation type="journal article" date="2012" name="Stand. Genomic Sci.">
        <title>Complete genome sequence of the moderately thermophilic mineral-sulfide-oxidizing firmicute Sulfobacillus acidophilus type strain (NAL(T)).</title>
        <authorList>
            <person name="Anderson I."/>
            <person name="Chertkov O."/>
            <person name="Chen A."/>
            <person name="Saunders E."/>
            <person name="Lapidus A."/>
            <person name="Nolan M."/>
            <person name="Lucas S."/>
            <person name="Hammon N."/>
            <person name="Deshpande S."/>
            <person name="Cheng J.F."/>
            <person name="Han C."/>
            <person name="Tapia R."/>
            <person name="Goodwin L.A."/>
            <person name="Pitluck S."/>
            <person name="Liolios K."/>
            <person name="Pagani I."/>
            <person name="Ivanova N."/>
            <person name="Mikhailova N."/>
            <person name="Pati A."/>
            <person name="Palaniappan K."/>
            <person name="Land M."/>
            <person name="Pan C."/>
            <person name="Rohde M."/>
            <person name="Pukall R."/>
            <person name="Goker M."/>
            <person name="Detter J.C."/>
            <person name="Woyke T."/>
            <person name="Bristow J."/>
            <person name="Eisen J.A."/>
            <person name="Markowitz V."/>
            <person name="Hugenholtz P."/>
            <person name="Kyrpides N.C."/>
            <person name="Klenk H.P."/>
            <person name="Mavromatis K."/>
        </authorList>
    </citation>
    <scope>NUCLEOTIDE SEQUENCE [LARGE SCALE GENOMIC DNA]</scope>
    <source>
        <strain evidence="3">ATCC 700253 / DSM 10332 / NAL</strain>
    </source>
</reference>
<reference evidence="3" key="1">
    <citation type="submission" date="2011-12" db="EMBL/GenBank/DDBJ databases">
        <title>The complete genome of chromosome of Sulfobacillus acidophilus DSM 10332.</title>
        <authorList>
            <person name="Lucas S."/>
            <person name="Han J."/>
            <person name="Lapidus A."/>
            <person name="Bruce D."/>
            <person name="Goodwin L."/>
            <person name="Pitluck S."/>
            <person name="Peters L."/>
            <person name="Kyrpides N."/>
            <person name="Mavromatis K."/>
            <person name="Ivanova N."/>
            <person name="Mikhailova N."/>
            <person name="Chertkov O."/>
            <person name="Saunders E."/>
            <person name="Detter J.C."/>
            <person name="Tapia R."/>
            <person name="Han C."/>
            <person name="Land M."/>
            <person name="Hauser L."/>
            <person name="Markowitz V."/>
            <person name="Cheng J.-F."/>
            <person name="Hugenholtz P."/>
            <person name="Woyke T."/>
            <person name="Wu D."/>
            <person name="Pukall R."/>
            <person name="Gehrich-Schroeter G."/>
            <person name="Schneider S."/>
            <person name="Klenk H.-P."/>
            <person name="Eisen J.A."/>
        </authorList>
    </citation>
    <scope>NUCLEOTIDE SEQUENCE [LARGE SCALE GENOMIC DNA]</scope>
    <source>
        <strain evidence="3">ATCC 700253 / DSM 10332 / NAL</strain>
    </source>
</reference>
<dbReference type="Proteomes" id="UP000005439">
    <property type="component" value="Chromosome"/>
</dbReference>
<keyword evidence="3" id="KW-1185">Reference proteome</keyword>
<evidence type="ECO:0000313" key="3">
    <source>
        <dbReference type="Proteomes" id="UP000005439"/>
    </source>
</evidence>
<accession>G8TY33</accession>
<dbReference type="PATRIC" id="fig|679936.5.peg.374"/>
<dbReference type="SMART" id="SM00530">
    <property type="entry name" value="HTH_XRE"/>
    <property type="match status" value="1"/>
</dbReference>
<dbReference type="InterPro" id="IPR001387">
    <property type="entry name" value="Cro/C1-type_HTH"/>
</dbReference>
<dbReference type="HOGENOM" id="CLU_1151322_0_0_9"/>